<proteinExistence type="predicted"/>
<dbReference type="OrthoDB" id="1112564at2759"/>
<feature type="region of interest" description="Disordered" evidence="1">
    <location>
        <begin position="464"/>
        <end position="519"/>
    </location>
</feature>
<sequence length="637" mass="70803">MTQGIFYAMVLNDAVELGVTSEVAAGAMALVLKRAFTRLDLQDGPSTRFSNPKVMVSLKRPTLEDNYLLPAGYRFVPSEVDTTVSKPPAKCIVIYRVALTYGLRFPLHPVIMDILNKYELALAQIVPTSWHNICSFIATYELHRLCCIGCAFAQIRSVQRALSKTGDLGWYCFNNKRKFVHNPCGEMIDAEKRTARYFHFYVREDDHPRPILSFTAWVMDAQAWVKLLPLESGDAMAEQVAAEAEQLHDEEQRRCTEMQAKKDAVVASIPAPLRVEDPPSKSKTAKGTNRHPQSVYYPAPDEGQGSPTIGESRGEQGLTTVDKEQVPITEALVRALKLARSRLLVSTLEGRICDIESSDALLQGQISNLQAECKRSDEVAAKYRCHLEKLKREKGALEDKKKNLQHQLEEARSKAEEEAKRSAKAEDRGYHRGCDKSIEFFWELLHLKPSILKAILRRTSSSSRIADASSSKAKTPSLGDKETTLLDGEAAIPDEEGDATEAAEGSDRDEEPYGSLLGRSIYQGPNANKVAVTSHSLISLYHAHAPIISLKPKLSSKEDGLSSWGYLLAPKAQDGVHQRDNLPPRVGQLLQAVPGDDVYRNPHVYKYSPHNGTGHLHFYYQRGFSTVVIRGGLFSMG</sequence>
<evidence type="ECO:0000313" key="2">
    <source>
        <dbReference type="EMBL" id="KAJ8426959.1"/>
    </source>
</evidence>
<keyword evidence="3" id="KW-1185">Reference proteome</keyword>
<feature type="compositionally biased region" description="Acidic residues" evidence="1">
    <location>
        <begin position="492"/>
        <end position="501"/>
    </location>
</feature>
<feature type="compositionally biased region" description="Low complexity" evidence="1">
    <location>
        <begin position="464"/>
        <end position="473"/>
    </location>
</feature>
<dbReference type="AlphaFoldDB" id="A0A9Q1GWS6"/>
<feature type="region of interest" description="Disordered" evidence="1">
    <location>
        <begin position="398"/>
        <end position="428"/>
    </location>
</feature>
<reference evidence="2" key="1">
    <citation type="submission" date="2022-04" db="EMBL/GenBank/DDBJ databases">
        <title>Carnegiea gigantea Genome sequencing and assembly v2.</title>
        <authorList>
            <person name="Copetti D."/>
            <person name="Sanderson M.J."/>
            <person name="Burquez A."/>
            <person name="Wojciechowski M.F."/>
        </authorList>
    </citation>
    <scope>NUCLEOTIDE SEQUENCE</scope>
    <source>
        <strain evidence="2">SGP5-SGP5p</strain>
        <tissue evidence="2">Aerial part</tissue>
    </source>
</reference>
<evidence type="ECO:0000313" key="3">
    <source>
        <dbReference type="Proteomes" id="UP001153076"/>
    </source>
</evidence>
<evidence type="ECO:0000256" key="1">
    <source>
        <dbReference type="SAM" id="MobiDB-lite"/>
    </source>
</evidence>
<comment type="caution">
    <text evidence="2">The sequence shown here is derived from an EMBL/GenBank/DDBJ whole genome shotgun (WGS) entry which is preliminary data.</text>
</comment>
<protein>
    <submittedName>
        <fullName evidence="2">Uncharacterized protein</fullName>
    </submittedName>
</protein>
<organism evidence="2 3">
    <name type="scientific">Carnegiea gigantea</name>
    <dbReference type="NCBI Taxonomy" id="171969"/>
    <lineage>
        <taxon>Eukaryota</taxon>
        <taxon>Viridiplantae</taxon>
        <taxon>Streptophyta</taxon>
        <taxon>Embryophyta</taxon>
        <taxon>Tracheophyta</taxon>
        <taxon>Spermatophyta</taxon>
        <taxon>Magnoliopsida</taxon>
        <taxon>eudicotyledons</taxon>
        <taxon>Gunneridae</taxon>
        <taxon>Pentapetalae</taxon>
        <taxon>Caryophyllales</taxon>
        <taxon>Cactineae</taxon>
        <taxon>Cactaceae</taxon>
        <taxon>Cactoideae</taxon>
        <taxon>Echinocereeae</taxon>
        <taxon>Carnegiea</taxon>
    </lineage>
</organism>
<gene>
    <name evidence="2" type="ORF">Cgig2_027683</name>
</gene>
<accession>A0A9Q1GWS6</accession>
<dbReference type="EMBL" id="JAKOGI010001211">
    <property type="protein sequence ID" value="KAJ8426959.1"/>
    <property type="molecule type" value="Genomic_DNA"/>
</dbReference>
<feature type="region of interest" description="Disordered" evidence="1">
    <location>
        <begin position="273"/>
        <end position="318"/>
    </location>
</feature>
<feature type="compositionally biased region" description="Polar residues" evidence="1">
    <location>
        <begin position="281"/>
        <end position="292"/>
    </location>
</feature>
<name>A0A9Q1GWS6_9CARY</name>
<dbReference type="Proteomes" id="UP001153076">
    <property type="component" value="Unassembled WGS sequence"/>
</dbReference>